<feature type="binding site" evidence="8 10">
    <location>
        <position position="779"/>
    </location>
    <ligand>
        <name>substrate</name>
    </ligand>
</feature>
<dbReference type="NCBIfam" id="NF008897">
    <property type="entry name" value="PRK11930.1"/>
    <property type="match status" value="1"/>
</dbReference>
<dbReference type="InterPro" id="IPR011079">
    <property type="entry name" value="Ala_racemase_C"/>
</dbReference>
<evidence type="ECO:0000259" key="11">
    <source>
        <dbReference type="SMART" id="SM01005"/>
    </source>
</evidence>
<dbReference type="GO" id="GO:0008784">
    <property type="term" value="F:alanine racemase activity"/>
    <property type="evidence" value="ECO:0007669"/>
    <property type="project" value="UniProtKB-UniRule"/>
</dbReference>
<comment type="caution">
    <text evidence="12">The sequence shown here is derived from an EMBL/GenBank/DDBJ whole genome shotgun (WGS) entry which is preliminary data.</text>
</comment>
<keyword evidence="5" id="KW-0067">ATP-binding</keyword>
<keyword evidence="4" id="KW-0547">Nucleotide-binding</keyword>
<feature type="domain" description="Alanine racemase C-terminal" evidence="11">
    <location>
        <begin position="709"/>
        <end position="834"/>
    </location>
</feature>
<dbReference type="FunFam" id="3.20.20.10:FF:000002">
    <property type="entry name" value="Alanine racemase"/>
    <property type="match status" value="1"/>
</dbReference>
<feature type="binding site" evidence="8 10">
    <location>
        <position position="603"/>
    </location>
    <ligand>
        <name>substrate</name>
    </ligand>
</feature>
<dbReference type="GO" id="GO:0005524">
    <property type="term" value="F:ATP binding"/>
    <property type="evidence" value="ECO:0007669"/>
    <property type="project" value="UniProtKB-KW"/>
</dbReference>
<sequence length="837" mass="94172">MEPLQYTIPTIVQIVKGKLLQTGTDDVSIDRLLLDSRKVLFPASSLFFALKGGRRNGHSFLLETYEKGVRNFVVSEVPEMELPGANIIQVKDTLVALQTLSIHHRKQFKFPVIGITGSNGKTIVKEWLNQLLEADYNIVKSPKSYNSQIGVPLSVWQMDEQYNLGIFEAGISQSGEMEKLEKIIQPTIGVFTNIGEAHSQGFMSTRQKVNEKLQLFKHVNTLIYCKDYSEINEGIASYLHQFQQAESRPDMKLFDWSAKTGATVRVCSIVKKNNSTTIEAEYNGAKISLKVPFIDDASIENAITCWCVLLHENVDQNVIAERMMQLTQVAMRLELKKGTNNCSIINDSYSADISSLKIALDFLAQQQQHPKRTVILSDILQSAESDAELYDIVARTLKEKHINRLIGIGDHISRHHKSFEKIEGLETHFYPSTEAFKRDFYHYNFTNESILLKGARIFKFEQVSRLLEQKAHQTVLEINLEAFANNLKVYQQLLQPSTKMMAMVKAFSYGSGSYEVANLLQFHKVDYLAVAYADEGVELRKAGITLPIMVMNPEESSYDAIVQFELQPDLFSFQEMHDFDSFLKKQNIKDFPVHVELETGMNRLGFDILELPLLLEALKNSSFKVQSVFSHLAASEDPNEDEFTRQQGEKFLNACAAIEETLGYKFIKHIANTAGILRHPHLQLDMVRLGIGLYGVDSAETGRLSLQEVSALKTTVAQVKHLHPNDTVGYNRRGKAKENTVIATVRIGYADGYERRLGNGAGKMMINGKLAPVIGSVCMDMTMIDVTGIEDVKEGDEVTVFGNGLSIVDVAKWAGTIPYEIMTGISQRVKRVYFEEG</sequence>
<evidence type="ECO:0000313" key="12">
    <source>
        <dbReference type="EMBL" id="MBV4357133.1"/>
    </source>
</evidence>
<comment type="pathway">
    <text evidence="8">Amino-acid biosynthesis; D-alanine biosynthesis; D-alanine from L-alanine: step 1/1.</text>
</comment>
<protein>
    <recommendedName>
        <fullName evidence="8">Alanine racemase</fullName>
        <ecNumber evidence="8">5.1.1.1</ecNumber>
    </recommendedName>
</protein>
<dbReference type="GO" id="GO:0030632">
    <property type="term" value="P:D-alanine biosynthetic process"/>
    <property type="evidence" value="ECO:0007669"/>
    <property type="project" value="UniProtKB-UniRule"/>
</dbReference>
<dbReference type="HAMAP" id="MF_01201">
    <property type="entry name" value="Ala_racemase"/>
    <property type="match status" value="1"/>
</dbReference>
<keyword evidence="3 12" id="KW-0436">Ligase</keyword>
<feature type="modified residue" description="N6-(pyridoxal phosphate)lysine" evidence="8 9">
    <location>
        <position position="505"/>
    </location>
</feature>
<comment type="cofactor">
    <cofactor evidence="2 8 9">
        <name>pyridoxal 5'-phosphate</name>
        <dbReference type="ChEBI" id="CHEBI:597326"/>
    </cofactor>
</comment>
<accession>A0A9E2S921</accession>
<evidence type="ECO:0000256" key="2">
    <source>
        <dbReference type="ARBA" id="ARBA00001933"/>
    </source>
</evidence>
<evidence type="ECO:0000256" key="1">
    <source>
        <dbReference type="ARBA" id="ARBA00000316"/>
    </source>
</evidence>
<dbReference type="GO" id="GO:0030170">
    <property type="term" value="F:pyridoxal phosphate binding"/>
    <property type="evidence" value="ECO:0007669"/>
    <property type="project" value="UniProtKB-UniRule"/>
</dbReference>
<proteinExistence type="inferred from homology"/>
<feature type="active site" description="Proton acceptor; specific for D-alanine" evidence="8">
    <location>
        <position position="505"/>
    </location>
</feature>
<dbReference type="EC" id="5.1.1.1" evidence="8"/>
<dbReference type="InterPro" id="IPR001608">
    <property type="entry name" value="Ala_racemase_N"/>
</dbReference>
<evidence type="ECO:0000256" key="10">
    <source>
        <dbReference type="PIRSR" id="PIRSR600821-52"/>
    </source>
</evidence>
<comment type="function">
    <text evidence="8">Catalyzes the interconversion of L-alanine and D-alanine. May also act on other amino acids.</text>
</comment>
<dbReference type="InterPro" id="IPR000821">
    <property type="entry name" value="Ala_racemase"/>
</dbReference>
<dbReference type="GO" id="GO:0016881">
    <property type="term" value="F:acid-amino acid ligase activity"/>
    <property type="evidence" value="ECO:0007669"/>
    <property type="project" value="InterPro"/>
</dbReference>
<reference evidence="12" key="1">
    <citation type="submission" date="2021-06" db="EMBL/GenBank/DDBJ databases">
        <authorList>
            <person name="Huq M.A."/>
        </authorList>
    </citation>
    <scope>NUCLEOTIDE SEQUENCE</scope>
    <source>
        <strain evidence="12">MAH-26</strain>
    </source>
</reference>
<organism evidence="12 13">
    <name type="scientific">Pinibacter aurantiacus</name>
    <dbReference type="NCBI Taxonomy" id="2851599"/>
    <lineage>
        <taxon>Bacteria</taxon>
        <taxon>Pseudomonadati</taxon>
        <taxon>Bacteroidota</taxon>
        <taxon>Chitinophagia</taxon>
        <taxon>Chitinophagales</taxon>
        <taxon>Chitinophagaceae</taxon>
        <taxon>Pinibacter</taxon>
    </lineage>
</organism>
<name>A0A9E2S921_9BACT</name>
<dbReference type="NCBIfam" id="TIGR00492">
    <property type="entry name" value="alr"/>
    <property type="match status" value="1"/>
</dbReference>
<comment type="catalytic activity">
    <reaction evidence="1 8">
        <text>L-alanine = D-alanine</text>
        <dbReference type="Rhea" id="RHEA:20249"/>
        <dbReference type="ChEBI" id="CHEBI:57416"/>
        <dbReference type="ChEBI" id="CHEBI:57972"/>
        <dbReference type="EC" id="5.1.1.1"/>
    </reaction>
</comment>
<evidence type="ECO:0000256" key="8">
    <source>
        <dbReference type="HAMAP-Rule" id="MF_01201"/>
    </source>
</evidence>
<evidence type="ECO:0000256" key="7">
    <source>
        <dbReference type="ARBA" id="ARBA00023235"/>
    </source>
</evidence>
<evidence type="ECO:0000256" key="6">
    <source>
        <dbReference type="ARBA" id="ARBA00022898"/>
    </source>
</evidence>
<feature type="active site" description="Proton acceptor; specific for L-alanine" evidence="8">
    <location>
        <position position="730"/>
    </location>
</feature>
<dbReference type="InterPro" id="IPR051046">
    <property type="entry name" value="MurCDEF_CellWall_CoF430Synth"/>
</dbReference>
<dbReference type="Pfam" id="PF01168">
    <property type="entry name" value="Ala_racemase_N"/>
    <property type="match status" value="1"/>
</dbReference>
<evidence type="ECO:0000256" key="5">
    <source>
        <dbReference type="ARBA" id="ARBA00022840"/>
    </source>
</evidence>
<evidence type="ECO:0000313" key="13">
    <source>
        <dbReference type="Proteomes" id="UP000812270"/>
    </source>
</evidence>
<comment type="similarity">
    <text evidence="8">Belongs to the alanine racemase family.</text>
</comment>
<evidence type="ECO:0000256" key="4">
    <source>
        <dbReference type="ARBA" id="ARBA00022741"/>
    </source>
</evidence>
<dbReference type="PANTHER" id="PTHR43024">
    <property type="entry name" value="UDP-N-ACETYLMURAMOYL-TRIPEPTIDE--D-ALANYL-D-ALANINE LIGASE"/>
    <property type="match status" value="1"/>
</dbReference>
<dbReference type="Pfam" id="PF00842">
    <property type="entry name" value="Ala_racemase_C"/>
    <property type="match status" value="1"/>
</dbReference>
<evidence type="ECO:0000256" key="9">
    <source>
        <dbReference type="PIRSR" id="PIRSR600821-50"/>
    </source>
</evidence>
<evidence type="ECO:0000256" key="3">
    <source>
        <dbReference type="ARBA" id="ARBA00022598"/>
    </source>
</evidence>
<gene>
    <name evidence="12" type="ORF">KTO63_08255</name>
</gene>
<keyword evidence="13" id="KW-1185">Reference proteome</keyword>
<keyword evidence="6 8" id="KW-0663">Pyridoxal phosphate</keyword>
<dbReference type="SMART" id="SM01005">
    <property type="entry name" value="Ala_racemase_C"/>
    <property type="match status" value="1"/>
</dbReference>
<dbReference type="PANTHER" id="PTHR43024:SF1">
    <property type="entry name" value="UDP-N-ACETYLMURAMOYL-TRIPEPTIDE--D-ALANYL-D-ALANINE LIGASE"/>
    <property type="match status" value="1"/>
</dbReference>
<dbReference type="CDD" id="cd00430">
    <property type="entry name" value="PLPDE_III_AR"/>
    <property type="match status" value="1"/>
</dbReference>
<dbReference type="EMBL" id="JAHSPG010000003">
    <property type="protein sequence ID" value="MBV4357133.1"/>
    <property type="molecule type" value="Genomic_DNA"/>
</dbReference>
<dbReference type="Pfam" id="PF08245">
    <property type="entry name" value="Mur_ligase_M"/>
    <property type="match status" value="1"/>
</dbReference>
<keyword evidence="7 8" id="KW-0413">Isomerase</keyword>
<dbReference type="InterPro" id="IPR013221">
    <property type="entry name" value="Mur_ligase_cen"/>
</dbReference>
<dbReference type="AlphaFoldDB" id="A0A9E2S921"/>
<dbReference type="Proteomes" id="UP000812270">
    <property type="component" value="Unassembled WGS sequence"/>
</dbReference>